<dbReference type="GO" id="GO:0007091">
    <property type="term" value="P:metaphase/anaphase transition of mitotic cell cycle"/>
    <property type="evidence" value="ECO:0007669"/>
    <property type="project" value="TreeGrafter"/>
</dbReference>
<dbReference type="GO" id="GO:0070979">
    <property type="term" value="P:protein K11-linked ubiquitination"/>
    <property type="evidence" value="ECO:0007669"/>
    <property type="project" value="TreeGrafter"/>
</dbReference>
<dbReference type="SUPFAM" id="SSF75632">
    <property type="entry name" value="Cullin homology domain"/>
    <property type="match status" value="1"/>
</dbReference>
<comment type="similarity">
    <text evidence="1">Belongs to the cullin family.</text>
</comment>
<dbReference type="PANTHER" id="PTHR45957">
    <property type="entry name" value="ANAPHASE-PROMOTING COMPLEX SUBUNIT 2"/>
    <property type="match status" value="1"/>
</dbReference>
<dbReference type="InterPro" id="IPR044554">
    <property type="entry name" value="ANAPC2"/>
</dbReference>
<dbReference type="InterPro" id="IPR057975">
    <property type="entry name" value="TPR_ANAPC2"/>
</dbReference>
<dbReference type="PANTHER" id="PTHR45957:SF1">
    <property type="entry name" value="ANAPHASE-PROMOTING COMPLEX SUBUNIT 2"/>
    <property type="match status" value="1"/>
</dbReference>
<dbReference type="GO" id="GO:0006511">
    <property type="term" value="P:ubiquitin-dependent protein catabolic process"/>
    <property type="evidence" value="ECO:0007669"/>
    <property type="project" value="InterPro"/>
</dbReference>
<dbReference type="InterPro" id="IPR059120">
    <property type="entry name" value="Cullin-like_AB"/>
</dbReference>
<evidence type="ECO:0000256" key="1">
    <source>
        <dbReference type="PROSITE-ProRule" id="PRU00330"/>
    </source>
</evidence>
<evidence type="ECO:0000313" key="4">
    <source>
        <dbReference type="Proteomes" id="UP000325313"/>
    </source>
</evidence>
<feature type="domain" description="Cullin family profile" evidence="2">
    <location>
        <begin position="254"/>
        <end position="411"/>
    </location>
</feature>
<evidence type="ECO:0000313" key="3">
    <source>
        <dbReference type="EMBL" id="KAA1090022.1"/>
    </source>
</evidence>
<accession>A0A5B0NMZ1</accession>
<reference evidence="3 4" key="1">
    <citation type="submission" date="2019-05" db="EMBL/GenBank/DDBJ databases">
        <title>Emergence of the Ug99 lineage of the wheat stem rust pathogen through somatic hybridization.</title>
        <authorList>
            <person name="Li F."/>
            <person name="Upadhyaya N.M."/>
            <person name="Sperschneider J."/>
            <person name="Matny O."/>
            <person name="Nguyen-Phuc H."/>
            <person name="Mago R."/>
            <person name="Raley C."/>
            <person name="Miller M.E."/>
            <person name="Silverstein K.A.T."/>
            <person name="Henningsen E."/>
            <person name="Hirsch C.D."/>
            <person name="Visser B."/>
            <person name="Pretorius Z.A."/>
            <person name="Steffenson B.J."/>
            <person name="Schwessinger B."/>
            <person name="Dodds P.N."/>
            <person name="Figueroa M."/>
        </authorList>
    </citation>
    <scope>NUCLEOTIDE SEQUENCE [LARGE SCALE GENOMIC DNA]</scope>
    <source>
        <strain evidence="3 4">Ug99</strain>
    </source>
</reference>
<dbReference type="AlphaFoldDB" id="A0A5B0NMZ1"/>
<dbReference type="Gene3D" id="1.20.1310.10">
    <property type="entry name" value="Cullin Repeats"/>
    <property type="match status" value="1"/>
</dbReference>
<evidence type="ECO:0000259" key="2">
    <source>
        <dbReference type="PROSITE" id="PS50069"/>
    </source>
</evidence>
<dbReference type="EMBL" id="VDEP01000404">
    <property type="protein sequence ID" value="KAA1090022.1"/>
    <property type="molecule type" value="Genomic_DNA"/>
</dbReference>
<proteinExistence type="inferred from homology"/>
<dbReference type="Proteomes" id="UP000325313">
    <property type="component" value="Unassembled WGS sequence"/>
</dbReference>
<protein>
    <recommendedName>
        <fullName evidence="2">Cullin family profile domain-containing protein</fullName>
    </recommendedName>
</protein>
<dbReference type="InterPro" id="IPR036317">
    <property type="entry name" value="Cullin_homology_sf"/>
</dbReference>
<dbReference type="InterPro" id="IPR016158">
    <property type="entry name" value="Cullin_homology"/>
</dbReference>
<organism evidence="3 4">
    <name type="scientific">Puccinia graminis f. sp. tritici</name>
    <dbReference type="NCBI Taxonomy" id="56615"/>
    <lineage>
        <taxon>Eukaryota</taxon>
        <taxon>Fungi</taxon>
        <taxon>Dikarya</taxon>
        <taxon>Basidiomycota</taxon>
        <taxon>Pucciniomycotina</taxon>
        <taxon>Pucciniomycetes</taxon>
        <taxon>Pucciniales</taxon>
        <taxon>Pucciniaceae</taxon>
        <taxon>Puccinia</taxon>
    </lineage>
</organism>
<dbReference type="Pfam" id="PF25773">
    <property type="entry name" value="TPR_ANAPC2"/>
    <property type="match status" value="1"/>
</dbReference>
<dbReference type="PROSITE" id="PS50069">
    <property type="entry name" value="CULLIN_2"/>
    <property type="match status" value="1"/>
</dbReference>
<dbReference type="GO" id="GO:0031625">
    <property type="term" value="F:ubiquitin protein ligase binding"/>
    <property type="evidence" value="ECO:0007669"/>
    <property type="project" value="InterPro"/>
</dbReference>
<gene>
    <name evidence="3" type="ORF">PGTUg99_033913</name>
</gene>
<name>A0A5B0NMZ1_PUCGR</name>
<comment type="caution">
    <text evidence="3">The sequence shown here is derived from an EMBL/GenBank/DDBJ whole genome shotgun (WGS) entry which is preliminary data.</text>
</comment>
<dbReference type="SMART" id="SM00182">
    <property type="entry name" value="CULLIN"/>
    <property type="match status" value="1"/>
</dbReference>
<dbReference type="Pfam" id="PF26557">
    <property type="entry name" value="Cullin_AB"/>
    <property type="match status" value="1"/>
</dbReference>
<dbReference type="Gene3D" id="3.30.230.130">
    <property type="entry name" value="Cullin, Chain C, Domain 2"/>
    <property type="match status" value="1"/>
</dbReference>
<dbReference type="GO" id="GO:0005680">
    <property type="term" value="C:anaphase-promoting complex"/>
    <property type="evidence" value="ECO:0007669"/>
    <property type="project" value="TreeGrafter"/>
</dbReference>
<sequence>MSYLITAEELQEAIGSVSCPSQAPQPTPIDHLQTLSTAFETLHKFLRPVWPVPKHYTARSSPSQRVVQALARVIELNAQEELFDWYKSQIHRCFTNVRNETIKIATGNEQICLNKTDQRAYLVHKLRAANTRRLLHPGADTQDIITQYISLMKALRVLDPPGVLLSCVAQPVRVYLRSREDTIRCIVTSLVEPGHSLGDELDQIPDNDNAAQGLSSGIPIQEENDYQLTDWMPDPVDAPIGYKSLLKDDVIESLVSIYENRDGFVKELQTLLASRLLAVKGFDVTQELTRIEILKGKFGEANLQPCDIMLKDLSDSKRIDTAVHEAIPQAPIHPIIISRLFWPNLASSAFRFSPRLVELLKAFEQTYTAQKVDRRLRWLPQLGSVEIDVELEDRTLSLEVTTLQASIIEMFGISGKPKNITTRLKKWGATKKIETLYAFVDTWTFARLRTALKIRTDLTSLRNSLYFWSNQEVLKEVESGVWKLFETRESYKSSSIRPVRHVIEHQVAQVEKD</sequence>